<dbReference type="AlphaFoldDB" id="A0A1H2EE93"/>
<keyword evidence="3" id="KW-1185">Reference proteome</keyword>
<protein>
    <submittedName>
        <fullName evidence="2">Uncharacterized protein</fullName>
    </submittedName>
</protein>
<accession>A0A1H2EE93</accession>
<feature type="region of interest" description="Disordered" evidence="1">
    <location>
        <begin position="18"/>
        <end position="48"/>
    </location>
</feature>
<gene>
    <name evidence="2" type="ORF">SAMN05216296_0697</name>
</gene>
<reference evidence="3" key="1">
    <citation type="submission" date="2016-10" db="EMBL/GenBank/DDBJ databases">
        <authorList>
            <person name="Varghese N."/>
            <person name="Submissions S."/>
        </authorList>
    </citation>
    <scope>NUCLEOTIDE SEQUENCE [LARGE SCALE GENOMIC DNA]</scope>
    <source>
        <strain evidence="3">DSM 17875</strain>
    </source>
</reference>
<evidence type="ECO:0000256" key="1">
    <source>
        <dbReference type="SAM" id="MobiDB-lite"/>
    </source>
</evidence>
<dbReference type="EMBL" id="LT629785">
    <property type="protein sequence ID" value="SDT93466.1"/>
    <property type="molecule type" value="Genomic_DNA"/>
</dbReference>
<dbReference type="Proteomes" id="UP000243232">
    <property type="component" value="Chromosome I"/>
</dbReference>
<evidence type="ECO:0000313" key="3">
    <source>
        <dbReference type="Proteomes" id="UP000243232"/>
    </source>
</evidence>
<evidence type="ECO:0000313" key="2">
    <source>
        <dbReference type="EMBL" id="SDT93466.1"/>
    </source>
</evidence>
<sequence>MLKASQPLVWVRLQAVTHRGSASCPPSHDSLSPALSRLREKKPAPEQQ</sequence>
<name>A0A1H2EE93_9PSED</name>
<proteinExistence type="predicted"/>
<feature type="compositionally biased region" description="Basic and acidic residues" evidence="1">
    <location>
        <begin position="37"/>
        <end position="48"/>
    </location>
</feature>
<organism evidence="2 3">
    <name type="scientific">Pseudomonas pohangensis</name>
    <dbReference type="NCBI Taxonomy" id="364197"/>
    <lineage>
        <taxon>Bacteria</taxon>
        <taxon>Pseudomonadati</taxon>
        <taxon>Pseudomonadota</taxon>
        <taxon>Gammaproteobacteria</taxon>
        <taxon>Pseudomonadales</taxon>
        <taxon>Pseudomonadaceae</taxon>
        <taxon>Pseudomonas</taxon>
    </lineage>
</organism>